<keyword evidence="3" id="KW-1185">Reference proteome</keyword>
<accession>A0A1J7J2L2</accession>
<evidence type="ECO:0000313" key="2">
    <source>
        <dbReference type="EMBL" id="OIW33709.1"/>
    </source>
</evidence>
<proteinExistence type="predicted"/>
<dbReference type="EMBL" id="KV875094">
    <property type="protein sequence ID" value="OIW33709.1"/>
    <property type="molecule type" value="Genomic_DNA"/>
</dbReference>
<reference evidence="2 3" key="1">
    <citation type="submission" date="2016-10" db="EMBL/GenBank/DDBJ databases">
        <title>Draft genome sequence of Coniochaeta ligniaria NRRL30616, a lignocellulolytic fungus for bioabatement of inhibitors in plant biomass hydrolysates.</title>
        <authorList>
            <consortium name="DOE Joint Genome Institute"/>
            <person name="Jimenez D.J."/>
            <person name="Hector R.E."/>
            <person name="Riley R."/>
            <person name="Sun H."/>
            <person name="Grigoriev I.V."/>
            <person name="Van Elsas J.D."/>
            <person name="Nichols N.N."/>
        </authorList>
    </citation>
    <scope>NUCLEOTIDE SEQUENCE [LARGE SCALE GENOMIC DNA]</scope>
    <source>
        <strain evidence="2 3">NRRL 30616</strain>
    </source>
</reference>
<dbReference type="Pfam" id="PF01636">
    <property type="entry name" value="APH"/>
    <property type="match status" value="1"/>
</dbReference>
<dbReference type="AlphaFoldDB" id="A0A1J7J2L2"/>
<name>A0A1J7J2L2_9PEZI</name>
<evidence type="ECO:0000313" key="3">
    <source>
        <dbReference type="Proteomes" id="UP000182658"/>
    </source>
</evidence>
<dbReference type="InterPro" id="IPR011009">
    <property type="entry name" value="Kinase-like_dom_sf"/>
</dbReference>
<gene>
    <name evidence="2" type="ORF">CONLIGDRAFT_628620</name>
</gene>
<dbReference type="InterPro" id="IPR002575">
    <property type="entry name" value="Aminoglycoside_PTrfase"/>
</dbReference>
<feature type="domain" description="Aminoglycoside phosphotransferase" evidence="1">
    <location>
        <begin position="57"/>
        <end position="280"/>
    </location>
</feature>
<dbReference type="OrthoDB" id="25129at2759"/>
<dbReference type="Gene3D" id="3.30.200.20">
    <property type="entry name" value="Phosphorylase Kinase, domain 1"/>
    <property type="match status" value="1"/>
</dbReference>
<dbReference type="Gene3D" id="3.90.1200.10">
    <property type="match status" value="1"/>
</dbReference>
<dbReference type="Proteomes" id="UP000182658">
    <property type="component" value="Unassembled WGS sequence"/>
</dbReference>
<dbReference type="InParanoid" id="A0A1J7J2L2"/>
<sequence>MAGEHADIILARVKQELDGTPYACSSLRPLTGGTCNFIYHGVLRQALPEGTREVVIKHGEGYVASHPDFQLTTARCKTEEDCLDALAALPPVANQFSIIRAPHFFHFNTQTNTQIQEYLPDSVNLKTYAFNHLSGNPSELKDRLIGIGNNLGTWLRDFHTWAADPAQGKLQGEIKLNKEMQMLKNFINYGSLLSKIETYPDILADARDTLEQVKKMSEDEMANEDDLQIIHGDFWTGNALIPDRHLQDDYRPTIFVIDWELCTFGVRPLDLGQMIAELYELYLYRGIRAGLWLIEGFCAGYGIEDDAFAFRTAIHVGTHLICFGNVQGWGTAEQLLDVVAKGKEVIVRAWNKDRGWFLASELAPLFRGSSHA</sequence>
<dbReference type="SUPFAM" id="SSF56112">
    <property type="entry name" value="Protein kinase-like (PK-like)"/>
    <property type="match status" value="1"/>
</dbReference>
<evidence type="ECO:0000259" key="1">
    <source>
        <dbReference type="Pfam" id="PF01636"/>
    </source>
</evidence>
<organism evidence="2 3">
    <name type="scientific">Coniochaeta ligniaria NRRL 30616</name>
    <dbReference type="NCBI Taxonomy" id="1408157"/>
    <lineage>
        <taxon>Eukaryota</taxon>
        <taxon>Fungi</taxon>
        <taxon>Dikarya</taxon>
        <taxon>Ascomycota</taxon>
        <taxon>Pezizomycotina</taxon>
        <taxon>Sordariomycetes</taxon>
        <taxon>Sordariomycetidae</taxon>
        <taxon>Coniochaetales</taxon>
        <taxon>Coniochaetaceae</taxon>
        <taxon>Coniochaeta</taxon>
    </lineage>
</organism>
<dbReference type="STRING" id="1408157.A0A1J7J2L2"/>
<protein>
    <recommendedName>
        <fullName evidence="1">Aminoglycoside phosphotransferase domain-containing protein</fullName>
    </recommendedName>
</protein>